<protein>
    <submittedName>
        <fullName evidence="3">Uncharacterized protein</fullName>
    </submittedName>
</protein>
<feature type="transmembrane region" description="Helical" evidence="2">
    <location>
        <begin position="7"/>
        <end position="26"/>
    </location>
</feature>
<evidence type="ECO:0000313" key="3">
    <source>
        <dbReference type="EMBL" id="RUT29735.1"/>
    </source>
</evidence>
<keyword evidence="4" id="KW-1185">Reference proteome</keyword>
<evidence type="ECO:0000256" key="2">
    <source>
        <dbReference type="SAM" id="Phobius"/>
    </source>
</evidence>
<dbReference type="Proteomes" id="UP000272464">
    <property type="component" value="Unassembled WGS sequence"/>
</dbReference>
<feature type="region of interest" description="Disordered" evidence="1">
    <location>
        <begin position="93"/>
        <end position="139"/>
    </location>
</feature>
<keyword evidence="2" id="KW-0472">Membrane</keyword>
<sequence>MAGKIGFNWLFGAIGFIITFIVSFSNNILSTSLIRSCIAFAVWFVLAFALRWLLGFLRTSPSDPVIPEMEAAAEDEDLGTMLDLTTPDESEELNDLLKQKPDVPSEPSGFSPLNPPKLVKTSEQDPEEMVKALRHLTEK</sequence>
<feature type="compositionally biased region" description="Basic and acidic residues" evidence="1">
    <location>
        <begin position="120"/>
        <end position="139"/>
    </location>
</feature>
<feature type="transmembrane region" description="Helical" evidence="2">
    <location>
        <begin position="32"/>
        <end position="54"/>
    </location>
</feature>
<comment type="caution">
    <text evidence="3">The sequence shown here is derived from an EMBL/GenBank/DDBJ whole genome shotgun (WGS) entry which is preliminary data.</text>
</comment>
<dbReference type="AlphaFoldDB" id="A0A433X6U0"/>
<dbReference type="EMBL" id="RZNX01000005">
    <property type="protein sequence ID" value="RUT29735.1"/>
    <property type="molecule type" value="Genomic_DNA"/>
</dbReference>
<reference evidence="3 4" key="1">
    <citation type="submission" date="2018-12" db="EMBL/GenBank/DDBJ databases">
        <authorList>
            <person name="Sun L."/>
            <person name="Chen Z."/>
        </authorList>
    </citation>
    <scope>NUCLEOTIDE SEQUENCE [LARGE SCALE GENOMIC DNA]</scope>
    <source>
        <strain evidence="3 4">3-5-3</strain>
    </source>
</reference>
<proteinExistence type="predicted"/>
<organism evidence="3 4">
    <name type="scientific">Paenibacillus zeisoli</name>
    <dbReference type="NCBI Taxonomy" id="2496267"/>
    <lineage>
        <taxon>Bacteria</taxon>
        <taxon>Bacillati</taxon>
        <taxon>Bacillota</taxon>
        <taxon>Bacilli</taxon>
        <taxon>Bacillales</taxon>
        <taxon>Paenibacillaceae</taxon>
        <taxon>Paenibacillus</taxon>
    </lineage>
</organism>
<evidence type="ECO:0000313" key="4">
    <source>
        <dbReference type="Proteomes" id="UP000272464"/>
    </source>
</evidence>
<keyword evidence="2" id="KW-0812">Transmembrane</keyword>
<evidence type="ECO:0000256" key="1">
    <source>
        <dbReference type="SAM" id="MobiDB-lite"/>
    </source>
</evidence>
<accession>A0A433X6U0</accession>
<name>A0A433X6U0_9BACL</name>
<dbReference type="OrthoDB" id="2476549at2"/>
<gene>
    <name evidence="3" type="ORF">EJP77_12995</name>
</gene>
<keyword evidence="2" id="KW-1133">Transmembrane helix</keyword>